<evidence type="ECO:0000256" key="1">
    <source>
        <dbReference type="ARBA" id="ARBA00022723"/>
    </source>
</evidence>
<proteinExistence type="predicted"/>
<dbReference type="PANTHER" id="PTHR33542">
    <property type="entry name" value="SIROHYDROCHLORIN FERROCHELATASE, CHLOROPLASTIC"/>
    <property type="match status" value="1"/>
</dbReference>
<gene>
    <name evidence="3" type="ORF">GCM10010439_41760</name>
</gene>
<dbReference type="Pfam" id="PF01903">
    <property type="entry name" value="CbiX"/>
    <property type="match status" value="2"/>
</dbReference>
<reference evidence="3 4" key="1">
    <citation type="journal article" date="2019" name="Int. J. Syst. Evol. Microbiol.">
        <title>The Global Catalogue of Microorganisms (GCM) 10K type strain sequencing project: providing services to taxonomists for standard genome sequencing and annotation.</title>
        <authorList>
            <consortium name="The Broad Institute Genomics Platform"/>
            <consortium name="The Broad Institute Genome Sequencing Center for Infectious Disease"/>
            <person name="Wu L."/>
            <person name="Ma J."/>
        </authorList>
    </citation>
    <scope>NUCLEOTIDE SEQUENCE [LARGE SCALE GENOMIC DNA]</scope>
    <source>
        <strain evidence="3 4">JCM 8201</strain>
    </source>
</reference>
<evidence type="ECO:0000256" key="2">
    <source>
        <dbReference type="ARBA" id="ARBA00023239"/>
    </source>
</evidence>
<dbReference type="InterPro" id="IPR002762">
    <property type="entry name" value="CbiX-like"/>
</dbReference>
<dbReference type="Proteomes" id="UP001501842">
    <property type="component" value="Unassembled WGS sequence"/>
</dbReference>
<protein>
    <submittedName>
        <fullName evidence="3">Sirohydrochlorin chelatase</fullName>
    </submittedName>
</protein>
<keyword evidence="4" id="KW-1185">Reference proteome</keyword>
<sequence>MAVLLGVAHGTRDPAGARVVGELLSLVRAARPELTVGEAYAEVASPSVGEAVRELGYGPLVAVPLLLGRGYHVQVDIPEQLAEAGADAVVSRPLGPHPELAGTLLDRLGEAAQADAVVLGAAGSTDPRGLADVRAAARQLGRALGRPVQFGFVGGAGPVLADVVAEVRRGGARSVAVASYLLAPGFFQRRLESAGADFTARPLGAHQGLARLILRRYDEVGFRVREVA</sequence>
<evidence type="ECO:0000313" key="4">
    <source>
        <dbReference type="Proteomes" id="UP001501842"/>
    </source>
</evidence>
<keyword evidence="2" id="KW-0456">Lyase</keyword>
<dbReference type="CDD" id="cd03416">
    <property type="entry name" value="CbiX_SirB_N"/>
    <property type="match status" value="1"/>
</dbReference>
<dbReference type="PANTHER" id="PTHR33542:SF5">
    <property type="entry name" value="FERROCHELATASE CHE1"/>
    <property type="match status" value="1"/>
</dbReference>
<dbReference type="InterPro" id="IPR050963">
    <property type="entry name" value="Sirohydro_Cobaltochel/CbiX"/>
</dbReference>
<dbReference type="Gene3D" id="3.40.50.1400">
    <property type="match status" value="2"/>
</dbReference>
<evidence type="ECO:0000313" key="3">
    <source>
        <dbReference type="EMBL" id="GAA2729929.1"/>
    </source>
</evidence>
<accession>A0ABN3UDG1</accession>
<organism evidence="3 4">
    <name type="scientific">Actinocorallia aurantiaca</name>
    <dbReference type="NCBI Taxonomy" id="46204"/>
    <lineage>
        <taxon>Bacteria</taxon>
        <taxon>Bacillati</taxon>
        <taxon>Actinomycetota</taxon>
        <taxon>Actinomycetes</taxon>
        <taxon>Streptosporangiales</taxon>
        <taxon>Thermomonosporaceae</taxon>
        <taxon>Actinocorallia</taxon>
    </lineage>
</organism>
<dbReference type="EMBL" id="BAAATZ010000017">
    <property type="protein sequence ID" value="GAA2729929.1"/>
    <property type="molecule type" value="Genomic_DNA"/>
</dbReference>
<comment type="caution">
    <text evidence="3">The sequence shown here is derived from an EMBL/GenBank/DDBJ whole genome shotgun (WGS) entry which is preliminary data.</text>
</comment>
<dbReference type="SUPFAM" id="SSF53800">
    <property type="entry name" value="Chelatase"/>
    <property type="match status" value="1"/>
</dbReference>
<keyword evidence="1" id="KW-0479">Metal-binding</keyword>
<name>A0ABN3UDG1_9ACTN</name>
<dbReference type="RefSeq" id="WP_344452244.1">
    <property type="nucleotide sequence ID" value="NZ_BAAATZ010000017.1"/>
</dbReference>